<name>A0A4R0YPX6_9GAMM</name>
<protein>
    <submittedName>
        <fullName evidence="1">DUF3617 family protein</fullName>
    </submittedName>
</protein>
<evidence type="ECO:0000313" key="1">
    <source>
        <dbReference type="EMBL" id="TCI07843.1"/>
    </source>
</evidence>
<dbReference type="EMBL" id="SJTG01000004">
    <property type="protein sequence ID" value="TCI07843.1"/>
    <property type="molecule type" value="Genomic_DNA"/>
</dbReference>
<evidence type="ECO:0000313" key="2">
    <source>
        <dbReference type="Proteomes" id="UP000291822"/>
    </source>
</evidence>
<reference evidence="1 2" key="1">
    <citation type="submission" date="2019-02" db="EMBL/GenBank/DDBJ databases">
        <title>Dyella amyloliquefaciens sp. nov., isolated from forest soil.</title>
        <authorList>
            <person name="Gao Z.-H."/>
            <person name="Qiu L.-H."/>
        </authorList>
    </citation>
    <scope>NUCLEOTIDE SEQUENCE [LARGE SCALE GENOMIC DNA]</scope>
    <source>
        <strain evidence="1 2">KACC 12747</strain>
    </source>
</reference>
<keyword evidence="2" id="KW-1185">Reference proteome</keyword>
<sequence length="187" mass="19959">MSRCARDSIPRRPPMLTRYRHLFLLPLLAVTTVALAVDVPANLPKRKAGLWEMQMGSAGGKPQMVKVCLDEASDRAMYEMGAKIGGSVCSKFSLSVNGNVVVADGVCSLPGPQGNIVMTSHSETRFTGDTAYQTQGTVKLDPPVNGNGEMSVSNGGHWVGQCTAGMKPGDMLLPDGRTMNFKDMGQQ</sequence>
<gene>
    <name evidence="1" type="ORF">EZM97_24505</name>
</gene>
<organism evidence="1 2">
    <name type="scientific">Dyella soli</name>
    <dbReference type="NCBI Taxonomy" id="522319"/>
    <lineage>
        <taxon>Bacteria</taxon>
        <taxon>Pseudomonadati</taxon>
        <taxon>Pseudomonadota</taxon>
        <taxon>Gammaproteobacteria</taxon>
        <taxon>Lysobacterales</taxon>
        <taxon>Rhodanobacteraceae</taxon>
        <taxon>Dyella</taxon>
    </lineage>
</organism>
<dbReference type="Proteomes" id="UP000291822">
    <property type="component" value="Unassembled WGS sequence"/>
</dbReference>
<proteinExistence type="predicted"/>
<comment type="caution">
    <text evidence="1">The sequence shown here is derived from an EMBL/GenBank/DDBJ whole genome shotgun (WGS) entry which is preliminary data.</text>
</comment>
<accession>A0A4R0YPX6</accession>
<dbReference type="Pfam" id="PF12276">
    <property type="entry name" value="DUF3617"/>
    <property type="match status" value="1"/>
</dbReference>
<dbReference type="InterPro" id="IPR022061">
    <property type="entry name" value="DUF3617"/>
</dbReference>
<dbReference type="AlphaFoldDB" id="A0A4R0YPX6"/>